<dbReference type="Pfam" id="PF12796">
    <property type="entry name" value="Ank_2"/>
    <property type="match status" value="1"/>
</dbReference>
<accession>A0A6S7IGP1</accession>
<dbReference type="InterPro" id="IPR002110">
    <property type="entry name" value="Ankyrin_rpt"/>
</dbReference>
<dbReference type="GO" id="GO:0042981">
    <property type="term" value="P:regulation of apoptotic process"/>
    <property type="evidence" value="ECO:0007669"/>
    <property type="project" value="TreeGrafter"/>
</dbReference>
<feature type="region of interest" description="Disordered" evidence="1">
    <location>
        <begin position="58"/>
        <end position="81"/>
    </location>
</feature>
<dbReference type="AlphaFoldDB" id="A0A6S7IGP1"/>
<gene>
    <name evidence="2" type="ORF">PACLA_8A067322</name>
</gene>
<dbReference type="PROSITE" id="PS50088">
    <property type="entry name" value="ANK_REPEAT"/>
    <property type="match status" value="1"/>
</dbReference>
<sequence length="253" mass="28799">MDDRSNKKGTYITHTCSLNKSNRAVLATRTISERTQIFFKMSSKCGTRVEEKFSFFSKSRRKTSPTHTSKRQHKKIERSKSLQSYEEVREVERDYEFDDLSVCRILHRNNSLPNIPSICEAETNQSNPWSRKSWCKRYSLKRSQSMEWDPISALFTAVTEDDLVELERILLEFEIKLNFLGPAGISLLHTAALVGSTRALQLLLNSGAEIDFQDANNRTSLEIALLAGNFDCASLLIENGACMSNIVDGIKVY</sequence>
<dbReference type="PANTHER" id="PTHR24183">
    <property type="entry name" value="FIBRONECTIN TYPE 3 AND ANKYRIN REPEAT DOMAINS PROTEIN 1"/>
    <property type="match status" value="1"/>
</dbReference>
<comment type="caution">
    <text evidence="2">The sequence shown here is derived from an EMBL/GenBank/DDBJ whole genome shotgun (WGS) entry which is preliminary data.</text>
</comment>
<evidence type="ECO:0000313" key="3">
    <source>
        <dbReference type="Proteomes" id="UP001152795"/>
    </source>
</evidence>
<proteinExistence type="predicted"/>
<dbReference type="SMART" id="SM00248">
    <property type="entry name" value="ANK"/>
    <property type="match status" value="2"/>
</dbReference>
<dbReference type="InterPro" id="IPR036770">
    <property type="entry name" value="Ankyrin_rpt-contain_sf"/>
</dbReference>
<organism evidence="2 3">
    <name type="scientific">Paramuricea clavata</name>
    <name type="common">Red gorgonian</name>
    <name type="synonym">Violescent sea-whip</name>
    <dbReference type="NCBI Taxonomy" id="317549"/>
    <lineage>
        <taxon>Eukaryota</taxon>
        <taxon>Metazoa</taxon>
        <taxon>Cnidaria</taxon>
        <taxon>Anthozoa</taxon>
        <taxon>Octocorallia</taxon>
        <taxon>Malacalcyonacea</taxon>
        <taxon>Plexauridae</taxon>
        <taxon>Paramuricea</taxon>
    </lineage>
</organism>
<evidence type="ECO:0000256" key="1">
    <source>
        <dbReference type="SAM" id="MobiDB-lite"/>
    </source>
</evidence>
<feature type="compositionally biased region" description="Basic residues" evidence="1">
    <location>
        <begin position="58"/>
        <end position="77"/>
    </location>
</feature>
<reference evidence="2" key="1">
    <citation type="submission" date="2020-04" db="EMBL/GenBank/DDBJ databases">
        <authorList>
            <person name="Alioto T."/>
            <person name="Alioto T."/>
            <person name="Gomez Garrido J."/>
        </authorList>
    </citation>
    <scope>NUCLEOTIDE SEQUENCE</scope>
    <source>
        <strain evidence="2">A484AB</strain>
    </source>
</reference>
<protein>
    <submittedName>
        <fullName evidence="2">Phosphatase 1 regulatory subunit 27-like</fullName>
    </submittedName>
</protein>
<dbReference type="EMBL" id="CACRXK020009846">
    <property type="protein sequence ID" value="CAB4018084.1"/>
    <property type="molecule type" value="Genomic_DNA"/>
</dbReference>
<dbReference type="Gene3D" id="1.25.40.20">
    <property type="entry name" value="Ankyrin repeat-containing domain"/>
    <property type="match status" value="1"/>
</dbReference>
<dbReference type="SUPFAM" id="SSF48403">
    <property type="entry name" value="Ankyrin repeat"/>
    <property type="match status" value="1"/>
</dbReference>
<evidence type="ECO:0000313" key="2">
    <source>
        <dbReference type="EMBL" id="CAB4018084.1"/>
    </source>
</evidence>
<dbReference type="Proteomes" id="UP001152795">
    <property type="component" value="Unassembled WGS sequence"/>
</dbReference>
<dbReference type="PROSITE" id="PS50297">
    <property type="entry name" value="ANK_REP_REGION"/>
    <property type="match status" value="1"/>
</dbReference>
<dbReference type="PANTHER" id="PTHR24183:SF1">
    <property type="entry name" value="FIBRONECTIN TYPE 3 AND ANKYRIN REPEAT DOMAINS PROTEIN 1"/>
    <property type="match status" value="1"/>
</dbReference>
<dbReference type="OrthoDB" id="5984898at2759"/>
<keyword evidence="3" id="KW-1185">Reference proteome</keyword>
<dbReference type="GO" id="GO:0005634">
    <property type="term" value="C:nucleus"/>
    <property type="evidence" value="ECO:0007669"/>
    <property type="project" value="TreeGrafter"/>
</dbReference>
<name>A0A6S7IGP1_PARCT</name>